<gene>
    <name evidence="8" type="ORF">JHW45_02245</name>
</gene>
<keyword evidence="6 7" id="KW-0472">Membrane</keyword>
<feature type="transmembrane region" description="Helical" evidence="7">
    <location>
        <begin position="147"/>
        <end position="165"/>
    </location>
</feature>
<keyword evidence="3" id="KW-1003">Cell membrane</keyword>
<dbReference type="Pfam" id="PF04632">
    <property type="entry name" value="FUSC"/>
    <property type="match status" value="1"/>
</dbReference>
<keyword evidence="9" id="KW-1185">Reference proteome</keyword>
<evidence type="ECO:0000256" key="2">
    <source>
        <dbReference type="ARBA" id="ARBA00022448"/>
    </source>
</evidence>
<keyword evidence="4 7" id="KW-0812">Transmembrane</keyword>
<evidence type="ECO:0000256" key="4">
    <source>
        <dbReference type="ARBA" id="ARBA00022692"/>
    </source>
</evidence>
<comment type="subcellular location">
    <subcellularLocation>
        <location evidence="1">Cell membrane</location>
        <topology evidence="1">Multi-pass membrane protein</topology>
    </subcellularLocation>
</comment>
<evidence type="ECO:0000256" key="5">
    <source>
        <dbReference type="ARBA" id="ARBA00022989"/>
    </source>
</evidence>
<dbReference type="PANTHER" id="PTHR30509:SF9">
    <property type="entry name" value="MULTIDRUG RESISTANCE PROTEIN MDTO"/>
    <property type="match status" value="1"/>
</dbReference>
<feature type="transmembrane region" description="Helical" evidence="7">
    <location>
        <begin position="72"/>
        <end position="89"/>
    </location>
</feature>
<keyword evidence="2" id="KW-0813">Transport</keyword>
<evidence type="ECO:0000256" key="6">
    <source>
        <dbReference type="ARBA" id="ARBA00023136"/>
    </source>
</evidence>
<evidence type="ECO:0000256" key="3">
    <source>
        <dbReference type="ARBA" id="ARBA00022475"/>
    </source>
</evidence>
<evidence type="ECO:0000256" key="1">
    <source>
        <dbReference type="ARBA" id="ARBA00004651"/>
    </source>
</evidence>
<dbReference type="InterPro" id="IPR006726">
    <property type="entry name" value="PHBA_efflux_AaeB/fusaric-R"/>
</dbReference>
<protein>
    <submittedName>
        <fullName evidence="8">FUSC family protein</fullName>
    </submittedName>
</protein>
<evidence type="ECO:0000256" key="7">
    <source>
        <dbReference type="SAM" id="Phobius"/>
    </source>
</evidence>
<dbReference type="PANTHER" id="PTHR30509">
    <property type="entry name" value="P-HYDROXYBENZOIC ACID EFFLUX PUMP SUBUNIT-RELATED"/>
    <property type="match status" value="1"/>
</dbReference>
<proteinExistence type="predicted"/>
<sequence>MTRLLSLHGATSRLRLYRWQIRHAVRMVTASVAAYALVFALGLDVDFSAVITAIIVTQSNIGGSFRMAVEQLFASVVGAACGVLAVLALHPQDPVIGAAALVLALVPLAILGALSPGYRMAPISAVIVLLGGPGPDAEVLSQGFDRVLGVAIGCGAGVLVSMLVLPARASRAAVTTAGEIAQLMADQLRALTSGGSDTQSRLVSLSADTREKLILLSELVDEAARERRIRVSAIEPDGPRLLRTLRRLRHDLDSLRRALREAGSDALHECVAAPWRRAADAGAETLDGIARIIDGQRAEDDLPDLGPAVRDYLNALEEIRVGGLAFSLSPAALRRMFGIGFALDQFRRDLDDMVEVACEARNRQPRRLMKG</sequence>
<reference evidence="8 9" key="1">
    <citation type="submission" date="2021-01" db="EMBL/GenBank/DDBJ databases">
        <title>Biogeographic distribution of Paracoccus.</title>
        <authorList>
            <person name="Hollensteiner J."/>
            <person name="Leineberger J."/>
            <person name="Brinkhoff T."/>
            <person name="Daniel R."/>
        </authorList>
    </citation>
    <scope>NUCLEOTIDE SEQUENCE [LARGE SCALE GENOMIC DNA]</scope>
    <source>
        <strain evidence="8 9">LMG25392</strain>
    </source>
</reference>
<evidence type="ECO:0000313" key="8">
    <source>
        <dbReference type="EMBL" id="WCR11247.1"/>
    </source>
</evidence>
<name>A0ABY7SXY6_9RHOB</name>
<organism evidence="8 9">
    <name type="scientific">Paracoccus stylophorae</name>
    <dbReference type="NCBI Taxonomy" id="659350"/>
    <lineage>
        <taxon>Bacteria</taxon>
        <taxon>Pseudomonadati</taxon>
        <taxon>Pseudomonadota</taxon>
        <taxon>Alphaproteobacteria</taxon>
        <taxon>Rhodobacterales</taxon>
        <taxon>Paracoccaceae</taxon>
        <taxon>Paracoccus</taxon>
    </lineage>
</organism>
<dbReference type="Proteomes" id="UP001218412">
    <property type="component" value="Chromosome"/>
</dbReference>
<dbReference type="EMBL" id="CP067134">
    <property type="protein sequence ID" value="WCR11247.1"/>
    <property type="molecule type" value="Genomic_DNA"/>
</dbReference>
<feature type="transmembrane region" description="Helical" evidence="7">
    <location>
        <begin position="95"/>
        <end position="114"/>
    </location>
</feature>
<keyword evidence="5 7" id="KW-1133">Transmembrane helix</keyword>
<accession>A0ABY7SXY6</accession>
<dbReference type="RefSeq" id="WP_272859347.1">
    <property type="nucleotide sequence ID" value="NZ_CP067134.1"/>
</dbReference>
<evidence type="ECO:0000313" key="9">
    <source>
        <dbReference type="Proteomes" id="UP001218412"/>
    </source>
</evidence>